<sequence>MKIECILHRPGGSRVQLEAPRVEYHFKPSEADPRHIAEVAEASHISTLLRITEGYRSAEGEQEEEKPRVKIDLKTSALHSPVYNIPGGTIELADVVEMAQKDSGKTPDEWNELDDEDRTEWIDQVLLELQATVPTAPAVVAGTPAAAEDGEDEDSTDDAADAGQNGGNAGEQSSNGPDQIDTEDELETLRAEYKKVFKRNPAKSMTAANLKRAISEA</sequence>
<proteinExistence type="predicted"/>
<evidence type="ECO:0000313" key="2">
    <source>
        <dbReference type="EMBL" id="ASV45045.1"/>
    </source>
</evidence>
<feature type="compositionally biased region" description="Low complexity" evidence="1">
    <location>
        <begin position="136"/>
        <end position="147"/>
    </location>
</feature>
<accession>A0A248SKU9</accession>
<organism evidence="2 3">
    <name type="scientific">Klebsiella phage SopranoGao</name>
    <dbReference type="NCBI Taxonomy" id="2026944"/>
    <lineage>
        <taxon>Viruses</taxon>
        <taxon>Duplodnaviria</taxon>
        <taxon>Heunggongvirae</taxon>
        <taxon>Uroviricota</taxon>
        <taxon>Caudoviricetes</taxon>
        <taxon>Lastavirus</taxon>
        <taxon>Lastavirus sopranogao</taxon>
    </lineage>
</organism>
<keyword evidence="3" id="KW-1185">Reference proteome</keyword>
<feature type="compositionally biased region" description="Acidic residues" evidence="1">
    <location>
        <begin position="148"/>
        <end position="160"/>
    </location>
</feature>
<protein>
    <submittedName>
        <fullName evidence="2">Uncharacterized protein</fullName>
    </submittedName>
</protein>
<reference evidence="2 3" key="1">
    <citation type="submission" date="2017-08" db="EMBL/GenBank/DDBJ databases">
        <authorList>
            <person name="de Groot N.N."/>
        </authorList>
    </citation>
    <scope>NUCLEOTIDE SEQUENCE [LARGE SCALE GENOMIC DNA]</scope>
</reference>
<gene>
    <name evidence="2" type="ORF">SopranoGao_22</name>
</gene>
<dbReference type="Proteomes" id="UP000224252">
    <property type="component" value="Segment"/>
</dbReference>
<evidence type="ECO:0000313" key="3">
    <source>
        <dbReference type="Proteomes" id="UP000224252"/>
    </source>
</evidence>
<evidence type="ECO:0000256" key="1">
    <source>
        <dbReference type="SAM" id="MobiDB-lite"/>
    </source>
</evidence>
<name>A0A248SKU9_9CAUD</name>
<feature type="region of interest" description="Disordered" evidence="1">
    <location>
        <begin position="136"/>
        <end position="187"/>
    </location>
</feature>
<dbReference type="EMBL" id="MF612073">
    <property type="protein sequence ID" value="ASV45045.1"/>
    <property type="molecule type" value="Genomic_DNA"/>
</dbReference>